<dbReference type="EMBL" id="CP097511">
    <property type="protein sequence ID" value="URE46338.1"/>
    <property type="molecule type" value="Genomic_DNA"/>
</dbReference>
<keyword evidence="3" id="KW-1185">Reference proteome</keyword>
<proteinExistence type="predicted"/>
<evidence type="ECO:0000313" key="2">
    <source>
        <dbReference type="EMBL" id="URE46338.1"/>
    </source>
</evidence>
<accession>A0A9E7IGD6</accession>
<dbReference type="AlphaFoldDB" id="A0A9E7IGD6"/>
<gene>
    <name evidence="2" type="ORF">MUK42_03164</name>
</gene>
<feature type="signal peptide" evidence="1">
    <location>
        <begin position="1"/>
        <end position="27"/>
    </location>
</feature>
<evidence type="ECO:0000313" key="3">
    <source>
        <dbReference type="Proteomes" id="UP001055439"/>
    </source>
</evidence>
<dbReference type="OrthoDB" id="196847at2759"/>
<reference evidence="2" key="1">
    <citation type="submission" date="2022-05" db="EMBL/GenBank/DDBJ databases">
        <title>The Musa troglodytarum L. genome provides insights into the mechanism of non-climacteric behaviour and enrichment of carotenoids.</title>
        <authorList>
            <person name="Wang J."/>
        </authorList>
    </citation>
    <scope>NUCLEOTIDE SEQUENCE</scope>
    <source>
        <tissue evidence="2">Leaf</tissue>
    </source>
</reference>
<dbReference type="Proteomes" id="UP001055439">
    <property type="component" value="Chromosome 9"/>
</dbReference>
<protein>
    <submittedName>
        <fullName evidence="2">Acetyl-CoA carboxylase</fullName>
    </submittedName>
</protein>
<evidence type="ECO:0000256" key="1">
    <source>
        <dbReference type="SAM" id="SignalP"/>
    </source>
</evidence>
<keyword evidence="1" id="KW-0732">Signal</keyword>
<feature type="chain" id="PRO_5038593565" evidence="1">
    <location>
        <begin position="28"/>
        <end position="208"/>
    </location>
</feature>
<organism evidence="2 3">
    <name type="scientific">Musa troglodytarum</name>
    <name type="common">fe'i banana</name>
    <dbReference type="NCBI Taxonomy" id="320322"/>
    <lineage>
        <taxon>Eukaryota</taxon>
        <taxon>Viridiplantae</taxon>
        <taxon>Streptophyta</taxon>
        <taxon>Embryophyta</taxon>
        <taxon>Tracheophyta</taxon>
        <taxon>Spermatophyta</taxon>
        <taxon>Magnoliopsida</taxon>
        <taxon>Liliopsida</taxon>
        <taxon>Zingiberales</taxon>
        <taxon>Musaceae</taxon>
        <taxon>Musa</taxon>
    </lineage>
</organism>
<sequence length="208" mass="23006">MGSPNTTSSSFFLLLLLLHAKLQDLRGEGSWWAAPAAQRRVKIPRRSNTRTPPSYSLITVEARSESQKGEEISQDTKVAALVKTEAVDRKVVVASYFALSFISTKTGKGAEEEAGRYHVDFPPAHLKRQDLPYPLSFFSPSLPILFPLFLSQHPTHPPLLSPVPFYFPLFLRSFRRIFAVSANAFFAVISVCPESGGCCCPVPLPDLV</sequence>
<name>A0A9E7IGD6_9LILI</name>